<name>A0A161JMP5_9HYPH</name>
<protein>
    <submittedName>
        <fullName evidence="6">TetR family transcriptional regulator</fullName>
    </submittedName>
</protein>
<dbReference type="SUPFAM" id="SSF46689">
    <property type="entry name" value="Homeodomain-like"/>
    <property type="match status" value="1"/>
</dbReference>
<reference evidence="6 7" key="1">
    <citation type="journal article" date="2016" name="Genome Announc.">
        <title>Complete Genome Sequence of Methylobacterium populi P-1M, Isolated from Pink-Pigmented Household Biofilm.</title>
        <authorList>
            <person name="Morohoshi T."/>
            <person name="Ikeda T."/>
        </authorList>
    </citation>
    <scope>NUCLEOTIDE SEQUENCE [LARGE SCALE GENOMIC DNA]</scope>
    <source>
        <strain evidence="6 7">P-1M</strain>
    </source>
</reference>
<accession>A0A161JMP5</accession>
<dbReference type="Pfam" id="PF00440">
    <property type="entry name" value="TetR_N"/>
    <property type="match status" value="1"/>
</dbReference>
<evidence type="ECO:0000256" key="3">
    <source>
        <dbReference type="ARBA" id="ARBA00023163"/>
    </source>
</evidence>
<keyword evidence="3" id="KW-0804">Transcription</keyword>
<dbReference type="PROSITE" id="PS50977">
    <property type="entry name" value="HTH_TETR_2"/>
    <property type="match status" value="1"/>
</dbReference>
<evidence type="ECO:0000256" key="1">
    <source>
        <dbReference type="ARBA" id="ARBA00023015"/>
    </source>
</evidence>
<dbReference type="InterPro" id="IPR036271">
    <property type="entry name" value="Tet_transcr_reg_TetR-rel_C_sf"/>
</dbReference>
<feature type="DNA-binding region" description="H-T-H motif" evidence="4">
    <location>
        <begin position="13"/>
        <end position="32"/>
    </location>
</feature>
<dbReference type="AlphaFoldDB" id="A0A161JMP5"/>
<keyword evidence="2 4" id="KW-0238">DNA-binding</keyword>
<feature type="domain" description="HTH tetR-type" evidence="5">
    <location>
        <begin position="1"/>
        <end position="50"/>
    </location>
</feature>
<dbReference type="InterPro" id="IPR023772">
    <property type="entry name" value="DNA-bd_HTH_TetR-type_CS"/>
</dbReference>
<dbReference type="PANTHER" id="PTHR47506:SF1">
    <property type="entry name" value="HTH-TYPE TRANSCRIPTIONAL REGULATOR YJDC"/>
    <property type="match status" value="1"/>
</dbReference>
<evidence type="ECO:0000313" key="6">
    <source>
        <dbReference type="EMBL" id="BAU92312.1"/>
    </source>
</evidence>
<evidence type="ECO:0000256" key="2">
    <source>
        <dbReference type="ARBA" id="ARBA00023125"/>
    </source>
</evidence>
<dbReference type="GO" id="GO:0003677">
    <property type="term" value="F:DNA binding"/>
    <property type="evidence" value="ECO:0007669"/>
    <property type="project" value="UniProtKB-UniRule"/>
</dbReference>
<dbReference type="Gene3D" id="1.10.10.60">
    <property type="entry name" value="Homeodomain-like"/>
    <property type="match status" value="1"/>
</dbReference>
<keyword evidence="1" id="KW-0805">Transcription regulation</keyword>
<dbReference type="InterPro" id="IPR001647">
    <property type="entry name" value="HTH_TetR"/>
</dbReference>
<dbReference type="OrthoDB" id="9795242at2"/>
<evidence type="ECO:0000256" key="4">
    <source>
        <dbReference type="PROSITE-ProRule" id="PRU00335"/>
    </source>
</evidence>
<dbReference type="PANTHER" id="PTHR47506">
    <property type="entry name" value="TRANSCRIPTIONAL REGULATORY PROTEIN"/>
    <property type="match status" value="1"/>
</dbReference>
<evidence type="ECO:0000313" key="7">
    <source>
        <dbReference type="Proteomes" id="UP000218288"/>
    </source>
</evidence>
<dbReference type="Gene3D" id="1.10.357.10">
    <property type="entry name" value="Tetracycline Repressor, domain 2"/>
    <property type="match status" value="1"/>
</dbReference>
<dbReference type="InterPro" id="IPR009057">
    <property type="entry name" value="Homeodomain-like_sf"/>
</dbReference>
<dbReference type="Proteomes" id="UP000218288">
    <property type="component" value="Chromosome"/>
</dbReference>
<gene>
    <name evidence="6" type="ORF">MPPM_3707</name>
</gene>
<evidence type="ECO:0000259" key="5">
    <source>
        <dbReference type="PROSITE" id="PS50977"/>
    </source>
</evidence>
<organism evidence="6 7">
    <name type="scientific">Methylorubrum populi</name>
    <dbReference type="NCBI Taxonomy" id="223967"/>
    <lineage>
        <taxon>Bacteria</taxon>
        <taxon>Pseudomonadati</taxon>
        <taxon>Pseudomonadota</taxon>
        <taxon>Alphaproteobacteria</taxon>
        <taxon>Hyphomicrobiales</taxon>
        <taxon>Methylobacteriaceae</taxon>
        <taxon>Methylorubrum</taxon>
    </lineage>
</organism>
<dbReference type="EMBL" id="AP014809">
    <property type="protein sequence ID" value="BAU92312.1"/>
    <property type="molecule type" value="Genomic_DNA"/>
</dbReference>
<proteinExistence type="predicted"/>
<sequence length="184" mass="19153">MHLFWRKGFAATSIAELTAAMGIGSPSLYAAFGSKEDLYAETLRHYREQHEALVWGNFAAAATARAAVEALLMDTATALTEVCAPDAPRGCMVTLSAVGGEGQAELGECVRAARARGLETVAERLIRAVAEGEIAAAVDIQALARYVMTVQGGLSLQARDGASRAELEAVAGLAMAGWDARVGG</sequence>
<dbReference type="PROSITE" id="PS01081">
    <property type="entry name" value="HTH_TETR_1"/>
    <property type="match status" value="1"/>
</dbReference>
<dbReference type="SUPFAM" id="SSF48498">
    <property type="entry name" value="Tetracyclin repressor-like, C-terminal domain"/>
    <property type="match status" value="1"/>
</dbReference>